<feature type="transmembrane region" description="Helical" evidence="7">
    <location>
        <begin position="408"/>
        <end position="429"/>
    </location>
</feature>
<feature type="transmembrane region" description="Helical" evidence="7">
    <location>
        <begin position="180"/>
        <end position="201"/>
    </location>
</feature>
<keyword evidence="3" id="KW-1003">Cell membrane</keyword>
<evidence type="ECO:0000256" key="1">
    <source>
        <dbReference type="ARBA" id="ARBA00004651"/>
    </source>
</evidence>
<evidence type="ECO:0000259" key="8">
    <source>
        <dbReference type="PROSITE" id="PS50850"/>
    </source>
</evidence>
<evidence type="ECO:0000256" key="5">
    <source>
        <dbReference type="ARBA" id="ARBA00022989"/>
    </source>
</evidence>
<feature type="transmembrane region" description="Helical" evidence="7">
    <location>
        <begin position="116"/>
        <end position="138"/>
    </location>
</feature>
<protein>
    <submittedName>
        <fullName evidence="9">MFS transporter</fullName>
    </submittedName>
</protein>
<keyword evidence="5 7" id="KW-1133">Transmembrane helix</keyword>
<evidence type="ECO:0000313" key="10">
    <source>
        <dbReference type="Proteomes" id="UP001144323"/>
    </source>
</evidence>
<dbReference type="EMBL" id="BSEC01000001">
    <property type="protein sequence ID" value="GLI91975.1"/>
    <property type="molecule type" value="Genomic_DNA"/>
</dbReference>
<dbReference type="GO" id="GO:0005886">
    <property type="term" value="C:plasma membrane"/>
    <property type="evidence" value="ECO:0007669"/>
    <property type="project" value="UniProtKB-SubCell"/>
</dbReference>
<organism evidence="9 10">
    <name type="scientific">Methylocystis echinoides</name>
    <dbReference type="NCBI Taxonomy" id="29468"/>
    <lineage>
        <taxon>Bacteria</taxon>
        <taxon>Pseudomonadati</taxon>
        <taxon>Pseudomonadota</taxon>
        <taxon>Alphaproteobacteria</taxon>
        <taxon>Hyphomicrobiales</taxon>
        <taxon>Methylocystaceae</taxon>
        <taxon>Methylocystis</taxon>
    </lineage>
</organism>
<proteinExistence type="predicted"/>
<feature type="transmembrane region" description="Helical" evidence="7">
    <location>
        <begin position="92"/>
        <end position="110"/>
    </location>
</feature>
<dbReference type="Gene3D" id="1.20.1720.10">
    <property type="entry name" value="Multidrug resistance protein D"/>
    <property type="match status" value="1"/>
</dbReference>
<dbReference type="PANTHER" id="PTHR42718">
    <property type="entry name" value="MAJOR FACILITATOR SUPERFAMILY MULTIDRUG TRANSPORTER MFSC"/>
    <property type="match status" value="1"/>
</dbReference>
<evidence type="ECO:0000256" key="4">
    <source>
        <dbReference type="ARBA" id="ARBA00022692"/>
    </source>
</evidence>
<dbReference type="NCBIfam" id="TIGR00711">
    <property type="entry name" value="efflux_EmrB"/>
    <property type="match status" value="1"/>
</dbReference>
<dbReference type="InterPro" id="IPR020846">
    <property type="entry name" value="MFS_dom"/>
</dbReference>
<dbReference type="InterPro" id="IPR011701">
    <property type="entry name" value="MFS"/>
</dbReference>
<dbReference type="RefSeq" id="WP_281800904.1">
    <property type="nucleotide sequence ID" value="NZ_BSEC01000001.1"/>
</dbReference>
<keyword evidence="2" id="KW-0813">Transport</keyword>
<dbReference type="CDD" id="cd17503">
    <property type="entry name" value="MFS_LmrB_MDR_like"/>
    <property type="match status" value="1"/>
</dbReference>
<gene>
    <name evidence="9" type="ORF">LMG27198_09670</name>
</gene>
<feature type="transmembrane region" description="Helical" evidence="7">
    <location>
        <begin position="281"/>
        <end position="300"/>
    </location>
</feature>
<keyword evidence="10" id="KW-1185">Reference proteome</keyword>
<keyword evidence="4 7" id="KW-0812">Transmembrane</keyword>
<comment type="subcellular location">
    <subcellularLocation>
        <location evidence="1">Cell membrane</location>
        <topology evidence="1">Multi-pass membrane protein</topology>
    </subcellularLocation>
</comment>
<feature type="transmembrane region" description="Helical" evidence="7">
    <location>
        <begin position="213"/>
        <end position="234"/>
    </location>
</feature>
<evidence type="ECO:0000256" key="2">
    <source>
        <dbReference type="ARBA" id="ARBA00022448"/>
    </source>
</evidence>
<feature type="transmembrane region" description="Helical" evidence="7">
    <location>
        <begin position="449"/>
        <end position="468"/>
    </location>
</feature>
<keyword evidence="6 7" id="KW-0472">Membrane</keyword>
<evidence type="ECO:0000313" key="9">
    <source>
        <dbReference type="EMBL" id="GLI91975.1"/>
    </source>
</evidence>
<evidence type="ECO:0000256" key="6">
    <source>
        <dbReference type="ARBA" id="ARBA00023136"/>
    </source>
</evidence>
<feature type="transmembrane region" description="Helical" evidence="7">
    <location>
        <begin position="369"/>
        <end position="396"/>
    </location>
</feature>
<feature type="transmembrane region" description="Helical" evidence="7">
    <location>
        <begin position="341"/>
        <end position="363"/>
    </location>
</feature>
<evidence type="ECO:0000256" key="7">
    <source>
        <dbReference type="SAM" id="Phobius"/>
    </source>
</evidence>
<accession>A0A9W6GS94</accession>
<dbReference type="Proteomes" id="UP001144323">
    <property type="component" value="Unassembled WGS sequence"/>
</dbReference>
<dbReference type="PROSITE" id="PS50850">
    <property type="entry name" value="MFS"/>
    <property type="match status" value="1"/>
</dbReference>
<name>A0A9W6GS94_9HYPH</name>
<feature type="transmembrane region" description="Helical" evidence="7">
    <location>
        <begin position="60"/>
        <end position="80"/>
    </location>
</feature>
<dbReference type="InterPro" id="IPR004638">
    <property type="entry name" value="EmrB-like"/>
</dbReference>
<feature type="transmembrane region" description="Helical" evidence="7">
    <location>
        <begin position="240"/>
        <end position="260"/>
    </location>
</feature>
<evidence type="ECO:0000256" key="3">
    <source>
        <dbReference type="ARBA" id="ARBA00022475"/>
    </source>
</evidence>
<feature type="transmembrane region" description="Helical" evidence="7">
    <location>
        <begin position="150"/>
        <end position="168"/>
    </location>
</feature>
<dbReference type="SUPFAM" id="SSF103473">
    <property type="entry name" value="MFS general substrate transporter"/>
    <property type="match status" value="1"/>
</dbReference>
<dbReference type="Gene3D" id="1.20.1250.20">
    <property type="entry name" value="MFS general substrate transporter like domains"/>
    <property type="match status" value="1"/>
</dbReference>
<dbReference type="Pfam" id="PF07690">
    <property type="entry name" value="MFS_1"/>
    <property type="match status" value="1"/>
</dbReference>
<dbReference type="AlphaFoldDB" id="A0A9W6GS94"/>
<dbReference type="GO" id="GO:0022857">
    <property type="term" value="F:transmembrane transporter activity"/>
    <property type="evidence" value="ECO:0007669"/>
    <property type="project" value="InterPro"/>
</dbReference>
<sequence>MRADPPEAPASPRASLLKRLPPNRITPLIVATSLFMEQLDGTVLATALPAMAADLHEDPVALKLALTSYLLSLAVFIPLSGWAADKFGARRVFRAAIAVFTAGSILSGFSQSLFEIVLARVIQGLGGAMMVPVGRLVVLRTAPRDELVRAMAWLTVPALIGPLIGPPLGGFLATHFDWRYIFWINVPIGLLGIALSTRFIPNLREENARPLDARGALLSGVGLSCIVFGFTIVGRGFAPAPVVALIIGVGVASIVGYLLHARRIDHPIIDLALLRIPTFQAAIYGGFLFRIGLGAVPFLLPLLLQVGFGLTAIESGLLTFVAAAGAMVMKATAHPILKRVGFRRALIGNTLICSGFLILNALFTPSTSHGLIMAALLIGGFFRSLQFTALNTICYADVPRDSMSNATSFAAVGQQLSISTGVAIGAAALEAARALHGGGALQWEDFAPAFYAVAVISMLSLTSFMRLAPNAGDELTGRGARE</sequence>
<feature type="domain" description="Major facilitator superfamily (MFS) profile" evidence="8">
    <location>
        <begin position="26"/>
        <end position="472"/>
    </location>
</feature>
<comment type="caution">
    <text evidence="9">The sequence shown here is derived from an EMBL/GenBank/DDBJ whole genome shotgun (WGS) entry which is preliminary data.</text>
</comment>
<feature type="transmembrane region" description="Helical" evidence="7">
    <location>
        <begin position="306"/>
        <end position="329"/>
    </location>
</feature>
<dbReference type="PRINTS" id="PR01036">
    <property type="entry name" value="TCRTETB"/>
</dbReference>
<reference evidence="9" key="1">
    <citation type="journal article" date="2023" name="Int. J. Syst. Evol. Microbiol.">
        <title>Methylocystis iwaonis sp. nov., a type II methane-oxidizing bacterium from surface soil of a rice paddy field in Japan, and emended description of the genus Methylocystis (ex Whittenbury et al. 1970) Bowman et al. 1993.</title>
        <authorList>
            <person name="Kaise H."/>
            <person name="Sawadogo J.B."/>
            <person name="Alam M.S."/>
            <person name="Ueno C."/>
            <person name="Dianou D."/>
            <person name="Shinjo R."/>
            <person name="Asakawa S."/>
        </authorList>
    </citation>
    <scope>NUCLEOTIDE SEQUENCE</scope>
    <source>
        <strain evidence="9">LMG27198</strain>
    </source>
</reference>
<dbReference type="InterPro" id="IPR036259">
    <property type="entry name" value="MFS_trans_sf"/>
</dbReference>
<dbReference type="PANTHER" id="PTHR42718:SF46">
    <property type="entry name" value="BLR6921 PROTEIN"/>
    <property type="match status" value="1"/>
</dbReference>